<protein>
    <recommendedName>
        <fullName evidence="4">DUF4760 domain-containing protein</fullName>
    </recommendedName>
</protein>
<accession>A0ABY8C1S9</accession>
<dbReference type="EMBL" id="CP119108">
    <property type="protein sequence ID" value="WEG10405.1"/>
    <property type="molecule type" value="Genomic_DNA"/>
</dbReference>
<organism evidence="2 3">
    <name type="scientific">Microbacterium horticulturae</name>
    <dbReference type="NCBI Taxonomy" id="3028316"/>
    <lineage>
        <taxon>Bacteria</taxon>
        <taxon>Bacillati</taxon>
        <taxon>Actinomycetota</taxon>
        <taxon>Actinomycetes</taxon>
        <taxon>Micrococcales</taxon>
        <taxon>Microbacteriaceae</taxon>
        <taxon>Microbacterium</taxon>
    </lineage>
</organism>
<evidence type="ECO:0008006" key="4">
    <source>
        <dbReference type="Google" id="ProtNLM"/>
    </source>
</evidence>
<keyword evidence="1" id="KW-1133">Transmembrane helix</keyword>
<name>A0ABY8C1S9_9MICO</name>
<keyword evidence="3" id="KW-1185">Reference proteome</keyword>
<reference evidence="2 3" key="1">
    <citation type="submission" date="2023-03" db="EMBL/GenBank/DDBJ databases">
        <title>Genome sequence of Microbacterium sp. KACC 23027.</title>
        <authorList>
            <person name="Kim S."/>
            <person name="Heo J."/>
            <person name="Kwon S.-W."/>
        </authorList>
    </citation>
    <scope>NUCLEOTIDE SEQUENCE [LARGE SCALE GENOMIC DNA]</scope>
    <source>
        <strain evidence="2 3">KACC 23027</strain>
    </source>
</reference>
<feature type="transmembrane region" description="Helical" evidence="1">
    <location>
        <begin position="6"/>
        <end position="27"/>
    </location>
</feature>
<gene>
    <name evidence="2" type="ORF">PU630_07620</name>
</gene>
<dbReference type="RefSeq" id="WP_275279765.1">
    <property type="nucleotide sequence ID" value="NZ_CP119108.1"/>
</dbReference>
<dbReference type="Proteomes" id="UP001214553">
    <property type="component" value="Chromosome"/>
</dbReference>
<evidence type="ECO:0000313" key="3">
    <source>
        <dbReference type="Proteomes" id="UP001214553"/>
    </source>
</evidence>
<sequence>MDIDWSSLGWLLPLVIGAALTFGFGWLDSTLKYKRETQAAKNSRELQRAETQRLESREHAKAALDLASRIRDSVTPERWLFNGNNDPTPAKYDPDEIRQLLDVGILIADATVREVIVDASNFITAAMLVRDACNGELSTREIQVTAMIHLREVLGSYLRQEAPNPETVGWFRRHAAGLEHELEPYYAEDEPSLERTRDTE</sequence>
<keyword evidence="1" id="KW-0812">Transmembrane</keyword>
<keyword evidence="1" id="KW-0472">Membrane</keyword>
<evidence type="ECO:0000313" key="2">
    <source>
        <dbReference type="EMBL" id="WEG10405.1"/>
    </source>
</evidence>
<proteinExistence type="predicted"/>
<evidence type="ECO:0000256" key="1">
    <source>
        <dbReference type="SAM" id="Phobius"/>
    </source>
</evidence>